<proteinExistence type="predicted"/>
<sequence length="78" mass="8793">MEHQERQIKLPPQLLLLDMLGAILMGVGLADWLANTSLVPESMRFENYDIVMVVVGGLMMLPPLIYIVRTALELRRSA</sequence>
<dbReference type="Proteomes" id="UP001056649">
    <property type="component" value="Chromosome"/>
</dbReference>
<name>A0A9J6ZYV3_9GAMM</name>
<dbReference type="KEGG" id="eps:L0Y14_01120"/>
<protein>
    <submittedName>
        <fullName evidence="2">DUF1418 family protein</fullName>
    </submittedName>
</protein>
<feature type="transmembrane region" description="Helical" evidence="1">
    <location>
        <begin position="50"/>
        <end position="68"/>
    </location>
</feature>
<keyword evidence="1" id="KW-0472">Membrane</keyword>
<keyword evidence="1" id="KW-0812">Transmembrane</keyword>
<evidence type="ECO:0000313" key="2">
    <source>
        <dbReference type="EMBL" id="USF87881.1"/>
    </source>
</evidence>
<dbReference type="RefSeq" id="WP_005959130.1">
    <property type="nucleotide sequence ID" value="NZ_CP090569.1"/>
</dbReference>
<keyword evidence="3" id="KW-1185">Reference proteome</keyword>
<reference evidence="2" key="1">
    <citation type="journal article" date="2022" name="Mol. Ecol. Resour.">
        <title>The complete and closed genome of the facultative generalist Candidatus Endoriftia persephone from deep-sea hydrothermal vents.</title>
        <authorList>
            <person name="de Oliveira A.L."/>
            <person name="Srivastava A."/>
            <person name="Espada-Hinojosa S."/>
            <person name="Bright M."/>
        </authorList>
    </citation>
    <scope>NUCLEOTIDE SEQUENCE</scope>
    <source>
        <strain evidence="2">Tica-EPR-9o50.N</strain>
    </source>
</reference>
<gene>
    <name evidence="2" type="ORF">L0Y14_01120</name>
</gene>
<accession>A0A9J6ZYV3</accession>
<keyword evidence="1" id="KW-1133">Transmembrane helix</keyword>
<evidence type="ECO:0000256" key="1">
    <source>
        <dbReference type="SAM" id="Phobius"/>
    </source>
</evidence>
<dbReference type="Pfam" id="PF07214">
    <property type="entry name" value="DUF1418"/>
    <property type="match status" value="1"/>
</dbReference>
<dbReference type="InterPro" id="IPR010815">
    <property type="entry name" value="DUF1418"/>
</dbReference>
<evidence type="ECO:0000313" key="3">
    <source>
        <dbReference type="Proteomes" id="UP001056649"/>
    </source>
</evidence>
<dbReference type="AlphaFoldDB" id="A0A9J6ZYV3"/>
<dbReference type="EMBL" id="CP090569">
    <property type="protein sequence ID" value="USF87881.1"/>
    <property type="molecule type" value="Genomic_DNA"/>
</dbReference>
<organism evidence="2 3">
    <name type="scientific">Candidatus Endoriftia persephonae</name>
    <dbReference type="NCBI Taxonomy" id="393765"/>
    <lineage>
        <taxon>Bacteria</taxon>
        <taxon>Pseudomonadati</taxon>
        <taxon>Pseudomonadota</taxon>
        <taxon>Gammaproteobacteria</taxon>
        <taxon>Chromatiales</taxon>
        <taxon>Sedimenticolaceae</taxon>
        <taxon>Candidatus Endoriftia</taxon>
    </lineage>
</organism>
<feature type="transmembrane region" description="Helical" evidence="1">
    <location>
        <begin position="12"/>
        <end position="30"/>
    </location>
</feature>